<dbReference type="EMBL" id="LQWZ01000021">
    <property type="protein sequence ID" value="OAH56648.1"/>
    <property type="molecule type" value="Genomic_DNA"/>
</dbReference>
<sequence length="701" mass="80724">MDLPVIVSGPILRRVDRHNVYIWVATSRRFQIGAELFRIHQENPDHSYTYSLLSDQSETESIRFGEHLYIYMIKLKPVSGIFPVEVLLGYNLLFTGESETVDLGHFGLLTPGDDSIVYGSLKYPSFFIHEEGEQAKVLYGSCRKFHGKGDDALASADLLLEETYPNVMNRPHSLFLLGDQIYADDVADPLFPLITSIGQQLVGTRERLDRIDKRLKKKPFRQSIHQIHGRKFIMDHFCQFTSAQSHNHLMSFSEYAAMYMLSWGPQLWEYIQEKGGLPAFEDELANENIHFAFPPENRFRKERQMERRQHEARFAEQSEDLRQSLAVLKRVRRLLANIPVYMIFDDHDITDDWNLSREWKENVENSPLGRHVVANGLGAYWAFQGWGNDPEIFDGTFREKIKGYVHTFDVMTASYREWLHCLTTYSSWHFVAPTEPKTLFLDTRTKRTYDFSPKPAKTGRIVHETIQSPQLISQEAWQSVSASLLESGWKTGEALTIVSPTPLYGLGLIESVMHSYVYPLRAIGIPVHQLFDFEAWKYNGKGFSTFLHWIFEWLPRHCFILSGDVHYASSVKSTVQSRNGAAAEIVQFTSSPMHNGSFSGVWGNLMKSVSWVNSLKRKKKEINRFCDAAYNIIHHDRQSPCPETCHWKETLAYLSTNKGSIIETENNLGMLIISAESVQNTLLTYKVFEKNEISFNRVDLS</sequence>
<reference evidence="1 2" key="1">
    <citation type="submission" date="2016-01" db="EMBL/GenBank/DDBJ databases">
        <title>Investigation of taxonomic status of Bacillus aminovorans.</title>
        <authorList>
            <person name="Verma A."/>
            <person name="Pal Y."/>
            <person name="Krishnamurthi S."/>
        </authorList>
    </citation>
    <scope>NUCLEOTIDE SEQUENCE [LARGE SCALE GENOMIC DNA]</scope>
    <source>
        <strain evidence="1 2">DSM 4337</strain>
    </source>
</reference>
<dbReference type="RefSeq" id="WP_063974877.1">
    <property type="nucleotide sequence ID" value="NZ_LQWZ01000021.1"/>
</dbReference>
<proteinExistence type="predicted"/>
<evidence type="ECO:0000313" key="1">
    <source>
        <dbReference type="EMBL" id="OAH56648.1"/>
    </source>
</evidence>
<dbReference type="OrthoDB" id="9795624at2"/>
<dbReference type="Gene3D" id="3.60.21.70">
    <property type="entry name" value="PhoD-like phosphatase"/>
    <property type="match status" value="1"/>
</dbReference>
<accession>A0A177KTF8</accession>
<name>A0A177KTF8_9BACI</name>
<gene>
    <name evidence="1" type="ORF">AWH48_19995</name>
</gene>
<dbReference type="PANTHER" id="PTHR37031">
    <property type="entry name" value="METALLOPHOSPHATASE BINDING DOMAIN PROTEIN"/>
    <property type="match status" value="1"/>
</dbReference>
<evidence type="ECO:0000313" key="2">
    <source>
        <dbReference type="Proteomes" id="UP000077271"/>
    </source>
</evidence>
<dbReference type="InterPro" id="IPR038607">
    <property type="entry name" value="PhoD-like_sf"/>
</dbReference>
<dbReference type="PANTHER" id="PTHR37031:SF2">
    <property type="entry name" value="PHOD-LIKE PHOSPHATASE METALLOPHOSPHATASE DOMAIN-CONTAINING PROTEIN"/>
    <property type="match status" value="1"/>
</dbReference>
<evidence type="ECO:0008006" key="3">
    <source>
        <dbReference type="Google" id="ProtNLM"/>
    </source>
</evidence>
<comment type="caution">
    <text evidence="1">The sequence shown here is derived from an EMBL/GenBank/DDBJ whole genome shotgun (WGS) entry which is preliminary data.</text>
</comment>
<organism evidence="1 2">
    <name type="scientific">Domibacillus aminovorans</name>
    <dbReference type="NCBI Taxonomy" id="29332"/>
    <lineage>
        <taxon>Bacteria</taxon>
        <taxon>Bacillati</taxon>
        <taxon>Bacillota</taxon>
        <taxon>Bacilli</taxon>
        <taxon>Bacillales</taxon>
        <taxon>Bacillaceae</taxon>
        <taxon>Domibacillus</taxon>
    </lineage>
</organism>
<protein>
    <recommendedName>
        <fullName evidence="3">PhoD-like phosphatase metallophosphatase domain-containing protein</fullName>
    </recommendedName>
</protein>
<dbReference type="AlphaFoldDB" id="A0A177KTF8"/>
<dbReference type="Proteomes" id="UP000077271">
    <property type="component" value="Unassembled WGS sequence"/>
</dbReference>